<dbReference type="InParanoid" id="A0A1S3JN39"/>
<dbReference type="GeneID" id="106174663"/>
<sequence length="278" mass="32728">MIAFMDRDQQKRVILWCTPRSCSSAFTRAILNKGKVEFLNEKYFKSFYFSKDRVSDRYDGKGGQFSAQTRQGLTYKEAKSCYEQRYEGAELVFGKEMAVYLVDRLQSLDYVPRGYQHTFLIRNPAKSVPSLYNCLTDERNATKEFDTLEASYKPLHQLFHLIREESGRVPVLIDADDLLQNPDAIIRQYCRRTGLTFHKEMLEWDSGAVPDKTHWHRWPGWYDTLLKSSGFKKQEEIGHTMVKELPQDIQKCIETNMPYYEHLLKFRLMPEVNDVTDE</sequence>
<dbReference type="Gene3D" id="3.40.50.300">
    <property type="entry name" value="P-loop containing nucleotide triphosphate hydrolases"/>
    <property type="match status" value="1"/>
</dbReference>
<dbReference type="STRING" id="7574.A0A1S3JN39"/>
<dbReference type="OMA" id="MSECKRS"/>
<name>A0A1S3JN39_LINAN</name>
<dbReference type="Proteomes" id="UP000085678">
    <property type="component" value="Unplaced"/>
</dbReference>
<dbReference type="KEGG" id="lak:106174663"/>
<dbReference type="RefSeq" id="XP_013411780.1">
    <property type="nucleotide sequence ID" value="XM_013556326.2"/>
</dbReference>
<keyword evidence="1" id="KW-1185">Reference proteome</keyword>
<protein>
    <submittedName>
        <fullName evidence="2">Branched-chain-amino-acid aminotransferase-like protein 2</fullName>
    </submittedName>
</protein>
<dbReference type="AlphaFoldDB" id="A0A1S3JN39"/>
<dbReference type="InterPro" id="IPR027417">
    <property type="entry name" value="P-loop_NTPase"/>
</dbReference>
<reference evidence="2" key="1">
    <citation type="submission" date="2025-08" db="UniProtKB">
        <authorList>
            <consortium name="RefSeq"/>
        </authorList>
    </citation>
    <scope>IDENTIFICATION</scope>
    <source>
        <tissue evidence="2">Gonads</tissue>
    </source>
</reference>
<gene>
    <name evidence="2" type="primary">LOC106174663</name>
</gene>
<evidence type="ECO:0000313" key="2">
    <source>
        <dbReference type="RefSeq" id="XP_013411780.1"/>
    </source>
</evidence>
<dbReference type="Pfam" id="PF19798">
    <property type="entry name" value="Sulfotransfer_5"/>
    <property type="match status" value="1"/>
</dbReference>
<accession>A0A1S3JN39</accession>
<dbReference type="InterPro" id="IPR053226">
    <property type="entry name" value="Pyrrolopyrazine_biosynth_F"/>
</dbReference>
<dbReference type="PANTHER" id="PTHR48419">
    <property type="entry name" value="SULFOTRANSFERASE DOMAIN-CONTAINING PROTEIN"/>
    <property type="match status" value="1"/>
</dbReference>
<evidence type="ECO:0000313" key="1">
    <source>
        <dbReference type="Proteomes" id="UP000085678"/>
    </source>
</evidence>
<dbReference type="PANTHER" id="PTHR48419:SF1">
    <property type="entry name" value="SULFOTRANSFERASE DOMAIN-CONTAINING PROTEIN"/>
    <property type="match status" value="1"/>
</dbReference>
<proteinExistence type="predicted"/>
<organism evidence="1 2">
    <name type="scientific">Lingula anatina</name>
    <name type="common">Brachiopod</name>
    <name type="synonym">Lingula unguis</name>
    <dbReference type="NCBI Taxonomy" id="7574"/>
    <lineage>
        <taxon>Eukaryota</taxon>
        <taxon>Metazoa</taxon>
        <taxon>Spiralia</taxon>
        <taxon>Lophotrochozoa</taxon>
        <taxon>Brachiopoda</taxon>
        <taxon>Linguliformea</taxon>
        <taxon>Lingulata</taxon>
        <taxon>Lingulida</taxon>
        <taxon>Linguloidea</taxon>
        <taxon>Lingulidae</taxon>
        <taxon>Lingula</taxon>
    </lineage>
</organism>
<dbReference type="OrthoDB" id="416710at2759"/>
<dbReference type="SUPFAM" id="SSF52540">
    <property type="entry name" value="P-loop containing nucleoside triphosphate hydrolases"/>
    <property type="match status" value="1"/>
</dbReference>